<sequence length="348" mass="37824">MVSISNLVTTHRPDLDPLQDFYKRCLAYPELSNQEASTATAIADHLVVLFSDFNINTSVLLCTDMETLPRMQDAEGVEKPVMHTGGHDMQIVCLLGAAEILLDARDSWSGTPISILKPGGGKWEGSTGHVLGVHVMPFQAGSIGTRRGLFATSADSMKVTLHGRIAHAAMPERSIDPVIMRRAQWELQTIMVRETDPAGEAVLKVAIFYAGDAQNVIGDLGGRGSIRDPSHKGRGTDLGEDCGYFTGRECGSYGVKGDNILEHEELPVDDNDDTISARLEETFAKHFGKGNGYYGGEAICFFMYAGKEEVWDWAQRHVQCNHLALFAPGIMPTLRIGIDGYAAAALTL</sequence>
<dbReference type="GO" id="GO:0016787">
    <property type="term" value="F:hydrolase activity"/>
    <property type="evidence" value="ECO:0007669"/>
    <property type="project" value="InterPro"/>
</dbReference>
<dbReference type="SUPFAM" id="SSF53187">
    <property type="entry name" value="Zn-dependent exopeptidases"/>
    <property type="match status" value="1"/>
</dbReference>
<accession>A0A1Y2DG96</accession>
<reference evidence="1 2" key="1">
    <citation type="submission" date="2016-07" db="EMBL/GenBank/DDBJ databases">
        <title>Pervasive Adenine N6-methylation of Active Genes in Fungi.</title>
        <authorList>
            <consortium name="DOE Joint Genome Institute"/>
            <person name="Mondo S.J."/>
            <person name="Dannebaum R.O."/>
            <person name="Kuo R.C."/>
            <person name="Labutti K."/>
            <person name="Haridas S."/>
            <person name="Kuo A."/>
            <person name="Salamov A."/>
            <person name="Ahrendt S.R."/>
            <person name="Lipzen A."/>
            <person name="Sullivan W."/>
            <person name="Andreopoulos W.B."/>
            <person name="Clum A."/>
            <person name="Lindquist E."/>
            <person name="Daum C."/>
            <person name="Ramamoorthy G.K."/>
            <person name="Gryganskyi A."/>
            <person name="Culley D."/>
            <person name="Magnuson J.K."/>
            <person name="James T.Y."/>
            <person name="O'Malley M.A."/>
            <person name="Stajich J.E."/>
            <person name="Spatafora J.W."/>
            <person name="Visel A."/>
            <person name="Grigoriev I.V."/>
        </authorList>
    </citation>
    <scope>NUCLEOTIDE SEQUENCE [LARGE SCALE GENOMIC DNA]</scope>
    <source>
        <strain evidence="1 2">CBS 129021</strain>
    </source>
</reference>
<dbReference type="PANTHER" id="PTHR11014">
    <property type="entry name" value="PEPTIDASE M20 FAMILY MEMBER"/>
    <property type="match status" value="1"/>
</dbReference>
<dbReference type="InterPro" id="IPR036264">
    <property type="entry name" value="Bact_exopeptidase_dim_dom"/>
</dbReference>
<dbReference type="InterPro" id="IPR017439">
    <property type="entry name" value="Amidohydrolase"/>
</dbReference>
<dbReference type="SUPFAM" id="SSF55031">
    <property type="entry name" value="Bacterial exopeptidase dimerisation domain"/>
    <property type="match status" value="1"/>
</dbReference>
<dbReference type="Gene3D" id="3.40.630.10">
    <property type="entry name" value="Zn peptidases"/>
    <property type="match status" value="1"/>
</dbReference>
<gene>
    <name evidence="1" type="ORF">BCR38DRAFT_500841</name>
</gene>
<dbReference type="OrthoDB" id="6119954at2759"/>
<dbReference type="STRING" id="1141098.A0A1Y2DG96"/>
<evidence type="ECO:0000313" key="2">
    <source>
        <dbReference type="Proteomes" id="UP000193689"/>
    </source>
</evidence>
<dbReference type="Gene3D" id="3.30.70.360">
    <property type="match status" value="1"/>
</dbReference>
<comment type="caution">
    <text evidence="1">The sequence shown here is derived from an EMBL/GenBank/DDBJ whole genome shotgun (WGS) entry which is preliminary data.</text>
</comment>
<dbReference type="GeneID" id="63781038"/>
<name>A0A1Y2DG96_9PEZI</name>
<dbReference type="PANTHER" id="PTHR11014:SF63">
    <property type="entry name" value="METALLOPEPTIDASE, PUTATIVE (AFU_ORTHOLOGUE AFUA_6G09600)-RELATED"/>
    <property type="match status" value="1"/>
</dbReference>
<dbReference type="EMBL" id="MCFJ01000017">
    <property type="protein sequence ID" value="ORY58104.1"/>
    <property type="molecule type" value="Genomic_DNA"/>
</dbReference>
<dbReference type="RefSeq" id="XP_040711139.1">
    <property type="nucleotide sequence ID" value="XM_040864826.1"/>
</dbReference>
<proteinExistence type="predicted"/>
<dbReference type="Proteomes" id="UP000193689">
    <property type="component" value="Unassembled WGS sequence"/>
</dbReference>
<evidence type="ECO:0000313" key="1">
    <source>
        <dbReference type="EMBL" id="ORY58104.1"/>
    </source>
</evidence>
<dbReference type="AlphaFoldDB" id="A0A1Y2DG96"/>
<organism evidence="1 2">
    <name type="scientific">Pseudomassariella vexata</name>
    <dbReference type="NCBI Taxonomy" id="1141098"/>
    <lineage>
        <taxon>Eukaryota</taxon>
        <taxon>Fungi</taxon>
        <taxon>Dikarya</taxon>
        <taxon>Ascomycota</taxon>
        <taxon>Pezizomycotina</taxon>
        <taxon>Sordariomycetes</taxon>
        <taxon>Xylariomycetidae</taxon>
        <taxon>Amphisphaeriales</taxon>
        <taxon>Pseudomassariaceae</taxon>
        <taxon>Pseudomassariella</taxon>
    </lineage>
</organism>
<protein>
    <recommendedName>
        <fullName evidence="3">Peptidase M20 dimerisation domain-containing protein</fullName>
    </recommendedName>
</protein>
<evidence type="ECO:0008006" key="3">
    <source>
        <dbReference type="Google" id="ProtNLM"/>
    </source>
</evidence>
<keyword evidence="2" id="KW-1185">Reference proteome</keyword>
<dbReference type="InParanoid" id="A0A1Y2DG96"/>